<evidence type="ECO:0000259" key="1">
    <source>
        <dbReference type="Pfam" id="PF00534"/>
    </source>
</evidence>
<sequence length="366" mass="42718">MKIAIVHEWLTNLAGSEKVVLELRKIFPEAPIYTLVYNEKKLGKYFKDCTIITSNLQKNPLAKVKHQLFFNYMPKAFESFDLSEFDLIISSSSAFAKGVITPPNSLHICYCHTPPRYIWDMFHEYIKDYNFIIKKYLEKSFHNLRIWDSVAANRVDYFIANSNYVANRIRKYYKRESKVIYPPVDTEFYVPSSKKEIGNYYLIVSRLVSYKRIDIAVDAFNQLNEKLIIVGEGPELKKLKSLAKKNIEFLGYQSEDTIRELYQHCKALIFPGVEDFGIVPVEVQACGRPVIAFKKGGVVETVEENKTGIFFEKQNSEGLKEAINRFERNIEMFDSAYIRRHAEKFSAERFRQEISDYVNNIQKSAF</sequence>
<protein>
    <submittedName>
        <fullName evidence="3">Glycosyl transferase group 1</fullName>
    </submittedName>
</protein>
<dbReference type="Pfam" id="PF00534">
    <property type="entry name" value="Glycos_transf_1"/>
    <property type="match status" value="1"/>
</dbReference>
<accession>G2PY03</accession>
<dbReference type="AlphaFoldDB" id="G2PY03"/>
<proteinExistence type="predicted"/>
<dbReference type="RefSeq" id="WP_014043321.1">
    <property type="nucleotide sequence ID" value="NC_015949.1"/>
</dbReference>
<dbReference type="PANTHER" id="PTHR45947">
    <property type="entry name" value="SULFOQUINOVOSYL TRANSFERASE SQD2"/>
    <property type="match status" value="1"/>
</dbReference>
<reference evidence="3 4" key="1">
    <citation type="submission" date="2011-08" db="EMBL/GenBank/DDBJ databases">
        <title>Complete sequence of Caldicellulosiruptor lactoaceticus 6A.</title>
        <authorList>
            <consortium name="US DOE Joint Genome Institute"/>
            <person name="Lucas S."/>
            <person name="Han J."/>
            <person name="Lapidus A."/>
            <person name="Cheng J.-F."/>
            <person name="Goodwin L."/>
            <person name="Pitluck S."/>
            <person name="Peters L."/>
            <person name="Davenport K."/>
            <person name="Detter J.C."/>
            <person name="Han C."/>
            <person name="Tapia R."/>
            <person name="Land M."/>
            <person name="Hauser L."/>
            <person name="Kyrpides N."/>
            <person name="Ivanova N."/>
            <person name="Ovchinnikova G."/>
            <person name="Pagani I."/>
            <person name="Blumer-Schuette S.E."/>
            <person name="Kelly R.M."/>
            <person name="Woyke T."/>
        </authorList>
    </citation>
    <scope>NUCLEOTIDE SEQUENCE [LARGE SCALE GENOMIC DNA]</scope>
    <source>
        <strain evidence="3 4">6A</strain>
    </source>
</reference>
<evidence type="ECO:0000313" key="4">
    <source>
        <dbReference type="Proteomes" id="UP000009257"/>
    </source>
</evidence>
<gene>
    <name evidence="3" type="ORF">Calla_2340</name>
</gene>
<dbReference type="GO" id="GO:0016757">
    <property type="term" value="F:glycosyltransferase activity"/>
    <property type="evidence" value="ECO:0007669"/>
    <property type="project" value="InterPro"/>
</dbReference>
<dbReference type="SUPFAM" id="SSF53756">
    <property type="entry name" value="UDP-Glycosyltransferase/glycogen phosphorylase"/>
    <property type="match status" value="1"/>
</dbReference>
<dbReference type="HOGENOM" id="CLU_041001_0_0_9"/>
<dbReference type="InterPro" id="IPR050194">
    <property type="entry name" value="Glycosyltransferase_grp1"/>
</dbReference>
<dbReference type="EMBL" id="CP003001">
    <property type="protein sequence ID" value="AEM74870.1"/>
    <property type="molecule type" value="Genomic_DNA"/>
</dbReference>
<feature type="domain" description="Glycosyltransferase subfamily 4-like N-terminal" evidence="2">
    <location>
        <begin position="66"/>
        <end position="187"/>
    </location>
</feature>
<keyword evidence="3" id="KW-0808">Transferase</keyword>
<dbReference type="Gene3D" id="3.40.50.2000">
    <property type="entry name" value="Glycogen Phosphorylase B"/>
    <property type="match status" value="2"/>
</dbReference>
<dbReference type="InterPro" id="IPR001296">
    <property type="entry name" value="Glyco_trans_1"/>
</dbReference>
<organism evidence="3 4">
    <name type="scientific">Caldicellulosiruptor acetigenus 6A</name>
    <dbReference type="NCBI Taxonomy" id="632516"/>
    <lineage>
        <taxon>Bacteria</taxon>
        <taxon>Bacillati</taxon>
        <taxon>Bacillota</taxon>
        <taxon>Bacillota incertae sedis</taxon>
        <taxon>Caldicellulosiruptorales</taxon>
        <taxon>Caldicellulosiruptoraceae</taxon>
        <taxon>Caldicellulosiruptor</taxon>
    </lineage>
</organism>
<dbReference type="PANTHER" id="PTHR45947:SF3">
    <property type="entry name" value="SULFOQUINOVOSYL TRANSFERASE SQD2"/>
    <property type="match status" value="1"/>
</dbReference>
<evidence type="ECO:0000259" key="2">
    <source>
        <dbReference type="Pfam" id="PF13439"/>
    </source>
</evidence>
<dbReference type="InterPro" id="IPR028098">
    <property type="entry name" value="Glyco_trans_4-like_N"/>
</dbReference>
<dbReference type="Pfam" id="PF13439">
    <property type="entry name" value="Glyco_transf_4"/>
    <property type="match status" value="1"/>
</dbReference>
<dbReference type="KEGG" id="clc:Calla_2340"/>
<feature type="domain" description="Glycosyl transferase family 1" evidence="1">
    <location>
        <begin position="194"/>
        <end position="330"/>
    </location>
</feature>
<name>G2PY03_9FIRM</name>
<dbReference type="Proteomes" id="UP000009257">
    <property type="component" value="Chromosome"/>
</dbReference>
<evidence type="ECO:0000313" key="3">
    <source>
        <dbReference type="EMBL" id="AEM74870.1"/>
    </source>
</evidence>